<name>A0A2K3KU61_TRIPR</name>
<reference evidence="1 2" key="1">
    <citation type="journal article" date="2014" name="Am. J. Bot.">
        <title>Genome assembly and annotation for red clover (Trifolium pratense; Fabaceae).</title>
        <authorList>
            <person name="Istvanek J."/>
            <person name="Jaros M."/>
            <person name="Krenek A."/>
            <person name="Repkova J."/>
        </authorList>
    </citation>
    <scope>NUCLEOTIDE SEQUENCE [LARGE SCALE GENOMIC DNA]</scope>
    <source>
        <strain evidence="2">cv. Tatra</strain>
        <tissue evidence="1">Young leaves</tissue>
    </source>
</reference>
<evidence type="ECO:0000313" key="2">
    <source>
        <dbReference type="Proteomes" id="UP000236291"/>
    </source>
</evidence>
<dbReference type="EMBL" id="ASHM01258447">
    <property type="protein sequence ID" value="PNX69815.1"/>
    <property type="molecule type" value="Genomic_DNA"/>
</dbReference>
<protein>
    <submittedName>
        <fullName evidence="1">Uncharacterized protein</fullName>
    </submittedName>
</protein>
<dbReference type="Proteomes" id="UP000236291">
    <property type="component" value="Unassembled WGS sequence"/>
</dbReference>
<reference evidence="1 2" key="2">
    <citation type="journal article" date="2017" name="Front. Plant Sci.">
        <title>Gene Classification and Mining of Molecular Markers Useful in Red Clover (Trifolium pratense) Breeding.</title>
        <authorList>
            <person name="Istvanek J."/>
            <person name="Dluhosova J."/>
            <person name="Dluhos P."/>
            <person name="Patkova L."/>
            <person name="Nedelnik J."/>
            <person name="Repkova J."/>
        </authorList>
    </citation>
    <scope>NUCLEOTIDE SEQUENCE [LARGE SCALE GENOMIC DNA]</scope>
    <source>
        <strain evidence="2">cv. Tatra</strain>
        <tissue evidence="1">Young leaves</tissue>
    </source>
</reference>
<organism evidence="1 2">
    <name type="scientific">Trifolium pratense</name>
    <name type="common">Red clover</name>
    <dbReference type="NCBI Taxonomy" id="57577"/>
    <lineage>
        <taxon>Eukaryota</taxon>
        <taxon>Viridiplantae</taxon>
        <taxon>Streptophyta</taxon>
        <taxon>Embryophyta</taxon>
        <taxon>Tracheophyta</taxon>
        <taxon>Spermatophyta</taxon>
        <taxon>Magnoliopsida</taxon>
        <taxon>eudicotyledons</taxon>
        <taxon>Gunneridae</taxon>
        <taxon>Pentapetalae</taxon>
        <taxon>rosids</taxon>
        <taxon>fabids</taxon>
        <taxon>Fabales</taxon>
        <taxon>Fabaceae</taxon>
        <taxon>Papilionoideae</taxon>
        <taxon>50 kb inversion clade</taxon>
        <taxon>NPAAA clade</taxon>
        <taxon>Hologalegina</taxon>
        <taxon>IRL clade</taxon>
        <taxon>Trifolieae</taxon>
        <taxon>Trifolium</taxon>
    </lineage>
</organism>
<feature type="non-terminal residue" evidence="1">
    <location>
        <position position="65"/>
    </location>
</feature>
<feature type="non-terminal residue" evidence="1">
    <location>
        <position position="1"/>
    </location>
</feature>
<gene>
    <name evidence="1" type="ORF">L195_g064605</name>
</gene>
<proteinExistence type="predicted"/>
<comment type="caution">
    <text evidence="1">The sequence shown here is derived from an EMBL/GenBank/DDBJ whole genome shotgun (WGS) entry which is preliminary data.</text>
</comment>
<evidence type="ECO:0000313" key="1">
    <source>
        <dbReference type="EMBL" id="PNX69815.1"/>
    </source>
</evidence>
<dbReference type="AlphaFoldDB" id="A0A2K3KU61"/>
<sequence length="65" mass="7273">AARLAEEIPELNQEVAPDDDILMIDYPEEGEPSSDKGKAPLAEDQAHVVVDQLQIFQEALREQQE</sequence>
<accession>A0A2K3KU61</accession>